<dbReference type="EMBL" id="BJVC01000003">
    <property type="protein sequence ID" value="GEL02541.1"/>
    <property type="molecule type" value="Genomic_DNA"/>
</dbReference>
<evidence type="ECO:0000313" key="2">
    <source>
        <dbReference type="Proteomes" id="UP000321405"/>
    </source>
</evidence>
<dbReference type="Proteomes" id="UP000321405">
    <property type="component" value="Unassembled WGS sequence"/>
</dbReference>
<protein>
    <submittedName>
        <fullName evidence="1">Uncharacterized protein</fullName>
    </submittedName>
</protein>
<gene>
    <name evidence="1" type="ORF">SSA02_17040</name>
</gene>
<name>A0A511BQC7_9PROT</name>
<organism evidence="1 2">
    <name type="scientific">Swaminathania salitolerans</name>
    <dbReference type="NCBI Taxonomy" id="182838"/>
    <lineage>
        <taxon>Bacteria</taxon>
        <taxon>Pseudomonadati</taxon>
        <taxon>Pseudomonadota</taxon>
        <taxon>Alphaproteobacteria</taxon>
        <taxon>Acetobacterales</taxon>
        <taxon>Acetobacteraceae</taxon>
        <taxon>Swaminathania</taxon>
    </lineage>
</organism>
<dbReference type="AlphaFoldDB" id="A0A511BQC7"/>
<reference evidence="1 2" key="1">
    <citation type="submission" date="2019-07" db="EMBL/GenBank/DDBJ databases">
        <title>Whole genome shotgun sequence of Swaminathania salitolerans NBRC 104436.</title>
        <authorList>
            <person name="Hosoyama A."/>
            <person name="Uohara A."/>
            <person name="Ohji S."/>
            <person name="Ichikawa N."/>
        </authorList>
    </citation>
    <scope>NUCLEOTIDE SEQUENCE [LARGE SCALE GENOMIC DNA]</scope>
    <source>
        <strain evidence="1 2">NBRC 104436</strain>
    </source>
</reference>
<evidence type="ECO:0000313" key="1">
    <source>
        <dbReference type="EMBL" id="GEL02541.1"/>
    </source>
</evidence>
<accession>A0A511BQC7</accession>
<dbReference type="OrthoDB" id="7257195at2"/>
<proteinExistence type="predicted"/>
<dbReference type="RefSeq" id="WP_147093609.1">
    <property type="nucleotide sequence ID" value="NZ_BJVC01000003.1"/>
</dbReference>
<keyword evidence="2" id="KW-1185">Reference proteome</keyword>
<sequence>MKRPLLFFGLCSVIVGLGWVGARHESKAELQRALASFRANLPPDARFEYDRAYPRILARGAGFENARFTRGSVRLAARHLTVNNPTGFLVSGLGFSRIRAEGVTVDGPVSGTIDDLTLNRLRLPPMSRDKKDITSLPPASEIRFRHGQIHRLDLKTATPGCRFRLREAILDNYGHDDGNGGELHDLSAVCDTDSPQALLLSRRSRLKLAPIQAGIGTLHEKGFRLARMVALIDSGARKPLLPGLKAEPDLWEAPATFESGKIAASLAGLRLTIDTSEMGSRIEGGFLKKETDMRDVVVTGLPPQATRFLPDGIRVAHLVQRLHLNMKSGHGETALTASTPGVFSLEFGMSGANFVPLPNQTRRASEGPLIDSLQISYRDEGNTVDTLLQRIADSQNVPLAQLKARLILPMAIMIQTTPGLSALPGFLENAQGHTLVFALHPPEPLTLDMLRSLGARLKADSAMRQRWLSPPVLTTSLQ</sequence>
<comment type="caution">
    <text evidence="1">The sequence shown here is derived from an EMBL/GenBank/DDBJ whole genome shotgun (WGS) entry which is preliminary data.</text>
</comment>